<protein>
    <submittedName>
        <fullName evidence="1">Uncharacterized protein</fullName>
    </submittedName>
</protein>
<organism evidence="1 2">
    <name type="scientific">Cirrhinus molitorella</name>
    <name type="common">mud carp</name>
    <dbReference type="NCBI Taxonomy" id="172907"/>
    <lineage>
        <taxon>Eukaryota</taxon>
        <taxon>Metazoa</taxon>
        <taxon>Chordata</taxon>
        <taxon>Craniata</taxon>
        <taxon>Vertebrata</taxon>
        <taxon>Euteleostomi</taxon>
        <taxon>Actinopterygii</taxon>
        <taxon>Neopterygii</taxon>
        <taxon>Teleostei</taxon>
        <taxon>Ostariophysi</taxon>
        <taxon>Cypriniformes</taxon>
        <taxon>Cyprinidae</taxon>
        <taxon>Labeoninae</taxon>
        <taxon>Labeonini</taxon>
        <taxon>Cirrhinus</taxon>
    </lineage>
</organism>
<dbReference type="Proteomes" id="UP001558613">
    <property type="component" value="Unassembled WGS sequence"/>
</dbReference>
<keyword evidence="2" id="KW-1185">Reference proteome</keyword>
<reference evidence="1 2" key="1">
    <citation type="submission" date="2023-09" db="EMBL/GenBank/DDBJ databases">
        <authorList>
            <person name="Wang M."/>
        </authorList>
    </citation>
    <scope>NUCLEOTIDE SEQUENCE [LARGE SCALE GENOMIC DNA]</scope>
    <source>
        <strain evidence="1">GT-2023</strain>
        <tissue evidence="1">Liver</tissue>
    </source>
</reference>
<sequence>MNRVGLLYGTKEVRTCTQTPARTHTCVFCDRELSRRVDLSCTATGIFELSGGSREKKAWFEEKASKSRGTKE</sequence>
<gene>
    <name evidence="1" type="ORF">QQF64_027582</name>
</gene>
<comment type="caution">
    <text evidence="1">The sequence shown here is derived from an EMBL/GenBank/DDBJ whole genome shotgun (WGS) entry which is preliminary data.</text>
</comment>
<evidence type="ECO:0000313" key="2">
    <source>
        <dbReference type="Proteomes" id="UP001558613"/>
    </source>
</evidence>
<accession>A0ABR3NCS7</accession>
<evidence type="ECO:0000313" key="1">
    <source>
        <dbReference type="EMBL" id="KAL1274768.1"/>
    </source>
</evidence>
<dbReference type="EMBL" id="JAYMGO010000005">
    <property type="protein sequence ID" value="KAL1274768.1"/>
    <property type="molecule type" value="Genomic_DNA"/>
</dbReference>
<name>A0ABR3NCS7_9TELE</name>
<proteinExistence type="predicted"/>